<sequence length="480" mass="55024">MLSNTASLLQLHFNTNAMNLSLYILPSRSIQFTSTERCRSFHHHRHYVISRRVSPSPPSRRHLRRRLLKKFYPNLTEDTTSPPPSDQNLHFILTVDDLPTKSFYSVKDLLDSKLSEFVDSSRAAIEDLQTLVRIDSNNGRVLFSCRRSTVQFLGTLVITSFVVIFSLRAIFKLLVLGLRLNNERNNNVELVYKRDRSLGGKEVLVAKNETVYRKKPNVLDSEDRNSNWDWGSRIRFSRRRRKKSSVEKLPKWWPVSTSSSDQVGAENQEEYQRMANRLIRAILDNRMTGKDILEDDIIQLRCIGRVSGVKVSFDTENARDTLYRVAIDFVLNYCESTANQSAFVLIGGEEAQNFIAGLADNVGLDNTRAARMVSAAVAARTRSRFLQAWALEIQGKHSEAAVELIKICVIHQIFPPEEFSPEMEMVARGLEKHLKVDQREFLMNTLLRVCGDQNRRSVAEALGLMYSKGNIIHQQENKYT</sequence>
<proteinExistence type="predicted"/>
<dbReference type="PANTHER" id="PTHR35830:SF1">
    <property type="entry name" value="OS05G0299200 PROTEIN"/>
    <property type="match status" value="1"/>
</dbReference>
<evidence type="ECO:0000313" key="2">
    <source>
        <dbReference type="RefSeq" id="XP_016497972.1"/>
    </source>
</evidence>
<dbReference type="PANTHER" id="PTHR35830">
    <property type="entry name" value="OS05G0299200 PROTEIN"/>
    <property type="match status" value="1"/>
</dbReference>
<dbReference type="KEGG" id="nta:107816749"/>
<dbReference type="AlphaFoldDB" id="A0A1S4C9Q6"/>
<keyword evidence="1" id="KW-0812">Transmembrane</keyword>
<organism evidence="2">
    <name type="scientific">Nicotiana tabacum</name>
    <name type="common">Common tobacco</name>
    <dbReference type="NCBI Taxonomy" id="4097"/>
    <lineage>
        <taxon>Eukaryota</taxon>
        <taxon>Viridiplantae</taxon>
        <taxon>Streptophyta</taxon>
        <taxon>Embryophyta</taxon>
        <taxon>Tracheophyta</taxon>
        <taxon>Spermatophyta</taxon>
        <taxon>Magnoliopsida</taxon>
        <taxon>eudicotyledons</taxon>
        <taxon>Gunneridae</taxon>
        <taxon>Pentapetalae</taxon>
        <taxon>asterids</taxon>
        <taxon>lamiids</taxon>
        <taxon>Solanales</taxon>
        <taxon>Solanaceae</taxon>
        <taxon>Nicotianoideae</taxon>
        <taxon>Nicotianeae</taxon>
        <taxon>Nicotiana</taxon>
    </lineage>
</organism>
<dbReference type="PaxDb" id="4097-A0A1S4C9Q6"/>
<feature type="transmembrane region" description="Helical" evidence="1">
    <location>
        <begin position="152"/>
        <end position="171"/>
    </location>
</feature>
<evidence type="ECO:0000256" key="1">
    <source>
        <dbReference type="SAM" id="Phobius"/>
    </source>
</evidence>
<dbReference type="STRING" id="4097.A0A1S4C9Q6"/>
<dbReference type="OMA" id="YQRMANR"/>
<keyword evidence="1" id="KW-1133">Transmembrane helix</keyword>
<keyword evidence="1" id="KW-0472">Membrane</keyword>
<gene>
    <name evidence="2" type="primary">LOC107816749</name>
</gene>
<accession>A0A1S4C9Q6</accession>
<dbReference type="RefSeq" id="XP_016497972.1">
    <property type="nucleotide sequence ID" value="XM_016642486.1"/>
</dbReference>
<name>A0A1S4C9Q6_TOBAC</name>
<reference evidence="2" key="1">
    <citation type="submission" date="2025-08" db="UniProtKB">
        <authorList>
            <consortium name="RefSeq"/>
        </authorList>
    </citation>
    <scope>IDENTIFICATION</scope>
</reference>
<dbReference type="OrthoDB" id="1898167at2759"/>
<protein>
    <submittedName>
        <fullName evidence="2">Uncharacterized protein</fullName>
    </submittedName>
</protein>